<dbReference type="GO" id="GO:0008168">
    <property type="term" value="F:methyltransferase activity"/>
    <property type="evidence" value="ECO:0007669"/>
    <property type="project" value="UniProtKB-KW"/>
</dbReference>
<organism evidence="2 3">
    <name type="scientific">Meridianimarinicoccus marinus</name>
    <dbReference type="NCBI Taxonomy" id="3231483"/>
    <lineage>
        <taxon>Bacteria</taxon>
        <taxon>Pseudomonadati</taxon>
        <taxon>Pseudomonadota</taxon>
        <taxon>Alphaproteobacteria</taxon>
        <taxon>Rhodobacterales</taxon>
        <taxon>Paracoccaceae</taxon>
        <taxon>Meridianimarinicoccus</taxon>
    </lineage>
</organism>
<dbReference type="EMBL" id="JBFBVU010000009">
    <property type="protein sequence ID" value="MEV8466884.1"/>
    <property type="molecule type" value="Genomic_DNA"/>
</dbReference>
<keyword evidence="3" id="KW-1185">Reference proteome</keyword>
<dbReference type="InterPro" id="IPR041698">
    <property type="entry name" value="Methyltransf_25"/>
</dbReference>
<evidence type="ECO:0000313" key="3">
    <source>
        <dbReference type="Proteomes" id="UP001553161"/>
    </source>
</evidence>
<sequence length="182" mass="20938">MLNDVANRFDWLRRRGTIAPSSRFLVRRMLGRLDFSRDMDLLQLGFGTGVFTEEIVRRMTPRSTVTVFEVDERCRAHVVDDLRVTYVEASAETISEHFPGKRFDNIVSTLPFASLPRQVSLNVFSQIRAHLATNGKLLQFQYSLVSRNDLRDLFGSEPEIDFELRNLPPAFIYDVRNGEAPV</sequence>
<dbReference type="Pfam" id="PF13649">
    <property type="entry name" value="Methyltransf_25"/>
    <property type="match status" value="1"/>
</dbReference>
<proteinExistence type="predicted"/>
<dbReference type="CDD" id="cd02440">
    <property type="entry name" value="AdoMet_MTases"/>
    <property type="match status" value="1"/>
</dbReference>
<keyword evidence="2" id="KW-0489">Methyltransferase</keyword>
<name>A0ABV3L5M6_9RHOB</name>
<protein>
    <submittedName>
        <fullName evidence="2">Methyltransferase domain-containing protein</fullName>
    </submittedName>
</protein>
<evidence type="ECO:0000259" key="1">
    <source>
        <dbReference type="Pfam" id="PF13649"/>
    </source>
</evidence>
<feature type="domain" description="Methyltransferase" evidence="1">
    <location>
        <begin position="42"/>
        <end position="135"/>
    </location>
</feature>
<reference evidence="2 3" key="1">
    <citation type="submission" date="2024-07" db="EMBL/GenBank/DDBJ databases">
        <authorList>
            <person name="Kang M."/>
        </authorList>
    </citation>
    <scope>NUCLEOTIDE SEQUENCE [LARGE SCALE GENOMIC DNA]</scope>
    <source>
        <strain evidence="2 3">DFM31</strain>
    </source>
</reference>
<dbReference type="GO" id="GO:0032259">
    <property type="term" value="P:methylation"/>
    <property type="evidence" value="ECO:0007669"/>
    <property type="project" value="UniProtKB-KW"/>
</dbReference>
<accession>A0ABV3L5M6</accession>
<comment type="caution">
    <text evidence="2">The sequence shown here is derived from an EMBL/GenBank/DDBJ whole genome shotgun (WGS) entry which is preliminary data.</text>
</comment>
<evidence type="ECO:0000313" key="2">
    <source>
        <dbReference type="EMBL" id="MEV8466884.1"/>
    </source>
</evidence>
<gene>
    <name evidence="2" type="ORF">AB0T83_08855</name>
</gene>
<dbReference type="Proteomes" id="UP001553161">
    <property type="component" value="Unassembled WGS sequence"/>
</dbReference>
<dbReference type="Gene3D" id="3.40.50.150">
    <property type="entry name" value="Vaccinia Virus protein VP39"/>
    <property type="match status" value="1"/>
</dbReference>
<keyword evidence="2" id="KW-0808">Transferase</keyword>
<dbReference type="SUPFAM" id="SSF53335">
    <property type="entry name" value="S-adenosyl-L-methionine-dependent methyltransferases"/>
    <property type="match status" value="1"/>
</dbReference>
<dbReference type="InterPro" id="IPR029063">
    <property type="entry name" value="SAM-dependent_MTases_sf"/>
</dbReference>